<evidence type="ECO:0000259" key="2">
    <source>
        <dbReference type="PROSITE" id="PS50056"/>
    </source>
</evidence>
<dbReference type="GO" id="GO:0004721">
    <property type="term" value="F:phosphoprotein phosphatase activity"/>
    <property type="evidence" value="ECO:0007669"/>
    <property type="project" value="InterPro"/>
</dbReference>
<dbReference type="InterPro" id="IPR000387">
    <property type="entry name" value="Tyr_Pase_dom"/>
</dbReference>
<gene>
    <name evidence="3" type="ORF">BBK14_23915</name>
</gene>
<dbReference type="OrthoDB" id="1188001at2"/>
<proteinExistence type="inferred from homology"/>
<evidence type="ECO:0000313" key="3">
    <source>
        <dbReference type="EMBL" id="OHV23905.1"/>
    </source>
</evidence>
<dbReference type="InterPro" id="IPR029021">
    <property type="entry name" value="Prot-tyrosine_phosphatase-like"/>
</dbReference>
<accession>A0A1S1PSL9</accession>
<sequence>MTASQETPQWIELTGAHNVRDLGGLPAAGGTVRPGVLLRGDNLDSLTTEDIALLRDKVGLRGVVDLRAPFENPRAAEWFPQLGITWMHEPLMDFTGLSDPKALRDRIGGDYARFYAIMLENAGPGLVRILDFLVSGERTPALVHCAAGKDRTGITTAVLLAAAGVERDAIVADYLATEQRIQRVREALSRRPEYSHLTAGRSAPRGIGTAVLVDPKAIASVLDTIDAAPGGPAGYLAANGATAEQISRWQEMIIESR</sequence>
<dbReference type="AlphaFoldDB" id="A0A1S1PSL9"/>
<reference evidence="4" key="1">
    <citation type="submission" date="2016-07" db="EMBL/GenBank/DDBJ databases">
        <title>Frankia sp. NRRL B-16219 Genome sequencing.</title>
        <authorList>
            <person name="Ghodhbane-Gtari F."/>
            <person name="Swanson E."/>
            <person name="Gueddou A."/>
            <person name="Louati M."/>
            <person name="Nouioui I."/>
            <person name="Hezbri K."/>
            <person name="Abebe-Akele F."/>
            <person name="Simpson S."/>
            <person name="Morris K."/>
            <person name="Thomas K."/>
            <person name="Gtari M."/>
            <person name="Tisa L.S."/>
        </authorList>
    </citation>
    <scope>NUCLEOTIDE SEQUENCE [LARGE SCALE GENOMIC DNA]</scope>
    <source>
        <strain evidence="4">NRRL B-16219</strain>
    </source>
</reference>
<comment type="similarity">
    <text evidence="1">Belongs to the protein-tyrosine phosphatase family.</text>
</comment>
<dbReference type="Pfam" id="PF13350">
    <property type="entry name" value="Y_phosphatase3"/>
    <property type="match status" value="1"/>
</dbReference>
<dbReference type="Gene3D" id="3.90.190.10">
    <property type="entry name" value="Protein tyrosine phosphatase superfamily"/>
    <property type="match status" value="1"/>
</dbReference>
<dbReference type="PROSITE" id="PS00383">
    <property type="entry name" value="TYR_PHOSPHATASE_1"/>
    <property type="match status" value="1"/>
</dbReference>
<dbReference type="PANTHER" id="PTHR31126:SF1">
    <property type="entry name" value="TYROSINE SPECIFIC PROTEIN PHOSPHATASES DOMAIN-CONTAINING PROTEIN"/>
    <property type="match status" value="1"/>
</dbReference>
<dbReference type="PROSITE" id="PS50056">
    <property type="entry name" value="TYR_PHOSPHATASE_2"/>
    <property type="match status" value="1"/>
</dbReference>
<name>A0A1S1PSL9_9ACTN</name>
<protein>
    <submittedName>
        <fullName evidence="3">Protein tyrosine phosphatase</fullName>
    </submittedName>
</protein>
<dbReference type="SUPFAM" id="SSF52799">
    <property type="entry name" value="(Phosphotyrosine protein) phosphatases II"/>
    <property type="match status" value="1"/>
</dbReference>
<comment type="caution">
    <text evidence="3">The sequence shown here is derived from an EMBL/GenBank/DDBJ whole genome shotgun (WGS) entry which is preliminary data.</text>
</comment>
<dbReference type="Proteomes" id="UP000179769">
    <property type="component" value="Unassembled WGS sequence"/>
</dbReference>
<dbReference type="RefSeq" id="WP_071065772.1">
    <property type="nucleotide sequence ID" value="NZ_JBFLUH010000339.1"/>
</dbReference>
<feature type="domain" description="Tyrosine specific protein phosphatases" evidence="2">
    <location>
        <begin position="124"/>
        <end position="196"/>
    </location>
</feature>
<evidence type="ECO:0000256" key="1">
    <source>
        <dbReference type="ARBA" id="ARBA00009580"/>
    </source>
</evidence>
<dbReference type="PANTHER" id="PTHR31126">
    <property type="entry name" value="TYROSINE-PROTEIN PHOSPHATASE"/>
    <property type="match status" value="1"/>
</dbReference>
<evidence type="ECO:0000313" key="4">
    <source>
        <dbReference type="Proteomes" id="UP000179769"/>
    </source>
</evidence>
<dbReference type="EMBL" id="MAXA01000238">
    <property type="protein sequence ID" value="OHV23905.1"/>
    <property type="molecule type" value="Genomic_DNA"/>
</dbReference>
<dbReference type="InterPro" id="IPR026893">
    <property type="entry name" value="Tyr/Ser_Pase_IphP-type"/>
</dbReference>
<dbReference type="InterPro" id="IPR016130">
    <property type="entry name" value="Tyr_Pase_AS"/>
</dbReference>
<organism evidence="3 4">
    <name type="scientific">Parafrankia soli</name>
    <dbReference type="NCBI Taxonomy" id="2599596"/>
    <lineage>
        <taxon>Bacteria</taxon>
        <taxon>Bacillati</taxon>
        <taxon>Actinomycetota</taxon>
        <taxon>Actinomycetes</taxon>
        <taxon>Frankiales</taxon>
        <taxon>Frankiaceae</taxon>
        <taxon>Parafrankia</taxon>
    </lineage>
</organism>
<keyword evidence="4" id="KW-1185">Reference proteome</keyword>